<feature type="region of interest" description="Disordered" evidence="1">
    <location>
        <begin position="1"/>
        <end position="35"/>
    </location>
</feature>
<dbReference type="Proteomes" id="UP000061569">
    <property type="component" value="Chromosome"/>
</dbReference>
<evidence type="ECO:0000313" key="2">
    <source>
        <dbReference type="EMBL" id="ALN56378.1"/>
    </source>
</evidence>
<accession>A0A0S2DD03</accession>
<evidence type="ECO:0000256" key="1">
    <source>
        <dbReference type="SAM" id="MobiDB-lite"/>
    </source>
</evidence>
<name>A0A0S2DD03_LYSEN</name>
<dbReference type="KEGG" id="lez:GLE_1020"/>
<reference evidence="2 3" key="1">
    <citation type="submission" date="2015-11" db="EMBL/GenBank/DDBJ databases">
        <title>Genome sequences of Lysobacter enzymogenes strain C3 and Lysobacter antibioticus ATCC 29479.</title>
        <authorList>
            <person name="Kobayashi D.Y."/>
        </authorList>
    </citation>
    <scope>NUCLEOTIDE SEQUENCE [LARGE SCALE GENOMIC DNA]</scope>
    <source>
        <strain evidence="2 3">C3</strain>
    </source>
</reference>
<dbReference type="AlphaFoldDB" id="A0A0S2DD03"/>
<protein>
    <submittedName>
        <fullName evidence="2">Uncharacterized protein</fullName>
    </submittedName>
</protein>
<gene>
    <name evidence="2" type="ORF">GLE_1020</name>
</gene>
<sequence>MWRTLKGLGGDNRDGGGRLRGRAPDGPQRARTPRPWLRCDARRRAGRATGRAV</sequence>
<organism evidence="2 3">
    <name type="scientific">Lysobacter enzymogenes</name>
    <dbReference type="NCBI Taxonomy" id="69"/>
    <lineage>
        <taxon>Bacteria</taxon>
        <taxon>Pseudomonadati</taxon>
        <taxon>Pseudomonadota</taxon>
        <taxon>Gammaproteobacteria</taxon>
        <taxon>Lysobacterales</taxon>
        <taxon>Lysobacteraceae</taxon>
        <taxon>Lysobacter</taxon>
    </lineage>
</organism>
<dbReference type="EMBL" id="CP013140">
    <property type="protein sequence ID" value="ALN56378.1"/>
    <property type="molecule type" value="Genomic_DNA"/>
</dbReference>
<dbReference type="PATRIC" id="fig|69.6.peg.1008"/>
<evidence type="ECO:0000313" key="3">
    <source>
        <dbReference type="Proteomes" id="UP000061569"/>
    </source>
</evidence>
<proteinExistence type="predicted"/>